<accession>G7V5D4</accession>
<dbReference type="HOGENOM" id="CLU_1609991_0_0_0"/>
<gene>
    <name evidence="1" type="ordered locus">Tlie_1186</name>
</gene>
<evidence type="ECO:0000313" key="2">
    <source>
        <dbReference type="Proteomes" id="UP000005868"/>
    </source>
</evidence>
<evidence type="ECO:0000313" key="1">
    <source>
        <dbReference type="EMBL" id="AER66917.1"/>
    </source>
</evidence>
<organism evidence="1 2">
    <name type="scientific">Thermovirga lienii (strain ATCC BAA-1197 / DSM 17291 / Cas60314)</name>
    <dbReference type="NCBI Taxonomy" id="580340"/>
    <lineage>
        <taxon>Bacteria</taxon>
        <taxon>Thermotogati</taxon>
        <taxon>Synergistota</taxon>
        <taxon>Synergistia</taxon>
        <taxon>Synergistales</taxon>
        <taxon>Thermovirgaceae</taxon>
        <taxon>Thermovirga</taxon>
    </lineage>
</organism>
<dbReference type="Proteomes" id="UP000005868">
    <property type="component" value="Chromosome"/>
</dbReference>
<sequence length="165" mass="18544">MHKEKETPKGYIKTDKDLTSNKLILQPVYVIPLEIFKTGLLSRPQYVHKLAVVEASGGTVEFFPTKKIKIEDKEPPVGVRLPVNIEKGEAVRRALMAAEMEGRGGWRSFLRSVWPSVAEDKVCICWRIWYLDDNQAVDTVTSKKIAGSVWLSIVMSSEKGLVEGN</sequence>
<dbReference type="EMBL" id="CP003096">
    <property type="protein sequence ID" value="AER66917.1"/>
    <property type="molecule type" value="Genomic_DNA"/>
</dbReference>
<dbReference type="KEGG" id="tli:Tlie_1186"/>
<keyword evidence="2" id="KW-1185">Reference proteome</keyword>
<reference evidence="1 2" key="2">
    <citation type="journal article" date="2012" name="Stand. Genomic Sci.">
        <title>Genome sequence of the moderately thermophilic, amino-acid-degrading and sulfur-reducing bacterium Thermovirga lienii type strain (Cas60314(T)).</title>
        <authorList>
            <person name="Goker M."/>
            <person name="Saunders E."/>
            <person name="Lapidus A."/>
            <person name="Nolan M."/>
            <person name="Lucas S."/>
            <person name="Hammon N."/>
            <person name="Deshpande S."/>
            <person name="Cheng J.F."/>
            <person name="Han C."/>
            <person name="Tapia R."/>
            <person name="Goodwin L.A."/>
            <person name="Pitluck S."/>
            <person name="Liolios K."/>
            <person name="Mavromatis K."/>
            <person name="Pagani I."/>
            <person name="Ivanova N."/>
            <person name="Mikhailova N."/>
            <person name="Pati A."/>
            <person name="Chen A."/>
            <person name="Palaniappan K."/>
            <person name="Land M."/>
            <person name="Chang Y.J."/>
            <person name="Jeffries C.D."/>
            <person name="Brambilla E.M."/>
            <person name="Rohde M."/>
            <person name="Spring S."/>
            <person name="Detter J.C."/>
            <person name="Woyke T."/>
            <person name="Bristow J."/>
            <person name="Eisen J.A."/>
            <person name="Markowitz V."/>
            <person name="Hugenholtz P."/>
            <person name="Kyrpides N.C."/>
            <person name="Klenk H.P."/>
        </authorList>
    </citation>
    <scope>NUCLEOTIDE SEQUENCE [LARGE SCALE GENOMIC DNA]</scope>
    <source>
        <strain evidence="2">ATCC BAA-1197 / DSM 17291 / Cas60314</strain>
    </source>
</reference>
<reference evidence="2" key="1">
    <citation type="submission" date="2011-10" db="EMBL/GenBank/DDBJ databases">
        <title>The complete genome of chromosome of Thermovirga lienii DSM 17291.</title>
        <authorList>
            <consortium name="US DOE Joint Genome Institute (JGI-PGF)"/>
            <person name="Lucas S."/>
            <person name="Copeland A."/>
            <person name="Lapidus A."/>
            <person name="Glavina del Rio T."/>
            <person name="Dalin E."/>
            <person name="Tice H."/>
            <person name="Bruce D."/>
            <person name="Goodwin L."/>
            <person name="Pitluck S."/>
            <person name="Peters L."/>
            <person name="Mikhailova N."/>
            <person name="Saunders E."/>
            <person name="Kyrpides N."/>
            <person name="Mavromatis K."/>
            <person name="Ivanova N."/>
            <person name="Last F.I."/>
            <person name="Brettin T."/>
            <person name="Detter J.C."/>
            <person name="Han C."/>
            <person name="Larimer F."/>
            <person name="Land M."/>
            <person name="Hauser L."/>
            <person name="Markowitz V."/>
            <person name="Cheng J.-F."/>
            <person name="Hugenholtz P."/>
            <person name="Woyke T."/>
            <person name="Wu D."/>
            <person name="Spring S."/>
            <person name="Schroeder M."/>
            <person name="Brambilla E.-M."/>
            <person name="Klenk H.-P."/>
            <person name="Eisen J.A."/>
        </authorList>
    </citation>
    <scope>NUCLEOTIDE SEQUENCE [LARGE SCALE GENOMIC DNA]</scope>
    <source>
        <strain evidence="2">ATCC BAA-1197 / DSM 17291 / Cas60314</strain>
    </source>
</reference>
<name>G7V5D4_THELD</name>
<proteinExistence type="predicted"/>
<dbReference type="AlphaFoldDB" id="G7V5D4"/>
<protein>
    <submittedName>
        <fullName evidence="1">Uncharacterized protein</fullName>
    </submittedName>
</protein>